<dbReference type="GO" id="GO:0006355">
    <property type="term" value="P:regulation of DNA-templated transcription"/>
    <property type="evidence" value="ECO:0007669"/>
    <property type="project" value="InterPro"/>
</dbReference>
<keyword evidence="2" id="KW-1185">Reference proteome</keyword>
<organism evidence="1 2">
    <name type="scientific">Tagetes erecta</name>
    <name type="common">African marigold</name>
    <dbReference type="NCBI Taxonomy" id="13708"/>
    <lineage>
        <taxon>Eukaryota</taxon>
        <taxon>Viridiplantae</taxon>
        <taxon>Streptophyta</taxon>
        <taxon>Embryophyta</taxon>
        <taxon>Tracheophyta</taxon>
        <taxon>Spermatophyta</taxon>
        <taxon>Magnoliopsida</taxon>
        <taxon>eudicotyledons</taxon>
        <taxon>Gunneridae</taxon>
        <taxon>Pentapetalae</taxon>
        <taxon>asterids</taxon>
        <taxon>campanulids</taxon>
        <taxon>Asterales</taxon>
        <taxon>Asteraceae</taxon>
        <taxon>Asteroideae</taxon>
        <taxon>Heliantheae alliance</taxon>
        <taxon>Tageteae</taxon>
        <taxon>Tagetes</taxon>
    </lineage>
</organism>
<protein>
    <submittedName>
        <fullName evidence="1">Uncharacterized protein</fullName>
    </submittedName>
</protein>
<reference evidence="1" key="1">
    <citation type="journal article" date="2023" name="bioRxiv">
        <title>Improved chromosome-level genome assembly for marigold (Tagetes erecta).</title>
        <authorList>
            <person name="Jiang F."/>
            <person name="Yuan L."/>
            <person name="Wang S."/>
            <person name="Wang H."/>
            <person name="Xu D."/>
            <person name="Wang A."/>
            <person name="Fan W."/>
        </authorList>
    </citation>
    <scope>NUCLEOTIDE SEQUENCE</scope>
    <source>
        <strain evidence="1">WSJ</strain>
        <tissue evidence="1">Leaf</tissue>
    </source>
</reference>
<dbReference type="InterPro" id="IPR044835">
    <property type="entry name" value="ARF_plant"/>
</dbReference>
<name>A0AAD8L825_TARER</name>
<dbReference type="EMBL" id="JAUHHV010000001">
    <property type="protein sequence ID" value="KAK1434316.1"/>
    <property type="molecule type" value="Genomic_DNA"/>
</dbReference>
<gene>
    <name evidence="1" type="ORF">QVD17_00053</name>
</gene>
<sequence>MDMKDVISCFHPRETFELIDVDVSDSDSWQLIDSDDGNFSYGDVTTTDDDDNDGVVLDVEDLVQHRYVSQSYVVSEDDPYEEGDESDDDLDLDDELVPKWLNNKFERQMMRKLGKKVSSSPLLQTRRDDSVHKVVKNFERCFRCQAELDWLWDKRCLNSELWHAYVGPLVSLPTVGSRVVYFPQGNSEQDFTQQPPAQELITRDYMIMNGNSDTYFVDSQSAIFSQLVGVLL</sequence>
<dbReference type="Proteomes" id="UP001229421">
    <property type="component" value="Unassembled WGS sequence"/>
</dbReference>
<dbReference type="PANTHER" id="PTHR31384:SF115">
    <property type="entry name" value="AUXIN RESPONSE FACTOR 6"/>
    <property type="match status" value="1"/>
</dbReference>
<dbReference type="AlphaFoldDB" id="A0AAD8L825"/>
<comment type="caution">
    <text evidence="1">The sequence shown here is derived from an EMBL/GenBank/DDBJ whole genome shotgun (WGS) entry which is preliminary data.</text>
</comment>
<dbReference type="GO" id="GO:0003677">
    <property type="term" value="F:DNA binding"/>
    <property type="evidence" value="ECO:0007669"/>
    <property type="project" value="InterPro"/>
</dbReference>
<dbReference type="GO" id="GO:0009725">
    <property type="term" value="P:response to hormone"/>
    <property type="evidence" value="ECO:0007669"/>
    <property type="project" value="InterPro"/>
</dbReference>
<evidence type="ECO:0000313" key="2">
    <source>
        <dbReference type="Proteomes" id="UP001229421"/>
    </source>
</evidence>
<evidence type="ECO:0000313" key="1">
    <source>
        <dbReference type="EMBL" id="KAK1434316.1"/>
    </source>
</evidence>
<accession>A0AAD8L825</accession>
<proteinExistence type="predicted"/>
<dbReference type="PANTHER" id="PTHR31384">
    <property type="entry name" value="AUXIN RESPONSE FACTOR 4-RELATED"/>
    <property type="match status" value="1"/>
</dbReference>